<gene>
    <name evidence="1" type="ORF">HF857_01695</name>
</gene>
<proteinExistence type="predicted"/>
<dbReference type="EMBL" id="JABAFV010000002">
    <property type="protein sequence ID" value="NME48983.1"/>
    <property type="molecule type" value="Genomic_DNA"/>
</dbReference>
<dbReference type="RefSeq" id="WP_168930157.1">
    <property type="nucleotide sequence ID" value="NZ_JABAFV010000002.1"/>
</dbReference>
<evidence type="ECO:0000313" key="1">
    <source>
        <dbReference type="EMBL" id="NME48983.1"/>
    </source>
</evidence>
<comment type="caution">
    <text evidence="1">The sequence shown here is derived from an EMBL/GenBank/DDBJ whole genome shotgun (WGS) entry which is preliminary data.</text>
</comment>
<organism evidence="1 2">
    <name type="scientific">Enterococcus cecorum</name>
    <dbReference type="NCBI Taxonomy" id="44008"/>
    <lineage>
        <taxon>Bacteria</taxon>
        <taxon>Bacillati</taxon>
        <taxon>Bacillota</taxon>
        <taxon>Bacilli</taxon>
        <taxon>Lactobacillales</taxon>
        <taxon>Enterococcaceae</taxon>
        <taxon>Enterococcus</taxon>
    </lineage>
</organism>
<name>A0A7X9NKB6_9ENTE</name>
<protein>
    <submittedName>
        <fullName evidence="1">Uncharacterized protein</fullName>
    </submittedName>
</protein>
<reference evidence="1 2" key="1">
    <citation type="submission" date="2020-04" db="EMBL/GenBank/DDBJ databases">
        <authorList>
            <person name="Hitch T.C.A."/>
            <person name="Wylensek D."/>
            <person name="Clavel T."/>
        </authorList>
    </citation>
    <scope>NUCLEOTIDE SEQUENCE [LARGE SCALE GENOMIC DNA]</scope>
    <source>
        <strain evidence="1 2">WCA-380-WT-3C</strain>
    </source>
</reference>
<accession>A0A7X9NKB6</accession>
<sequence length="129" mass="14998">MIKGMKEVLEESQHLGGWNEKHLQLVYNKRTHTLWYEVFIGSVGNSFLQLNNEDDINLGFISTRLSEEEVEQAIINALNGEYYIWGPPSKALIDKIVKAFRETCDPEFEGTTEEHYPAIHSWIEQQKDK</sequence>
<dbReference type="Proteomes" id="UP000588071">
    <property type="component" value="Unassembled WGS sequence"/>
</dbReference>
<evidence type="ECO:0000313" key="2">
    <source>
        <dbReference type="Proteomes" id="UP000588071"/>
    </source>
</evidence>
<dbReference type="AlphaFoldDB" id="A0A7X9NKB6"/>